<dbReference type="PANTHER" id="PTHR38011">
    <property type="entry name" value="DIHYDROFOLATE REDUCTASE FAMILY PROTEIN (AFU_ORTHOLOGUE AFUA_8G06820)"/>
    <property type="match status" value="1"/>
</dbReference>
<dbReference type="SUPFAM" id="SSF53597">
    <property type="entry name" value="Dihydrofolate reductase-like"/>
    <property type="match status" value="1"/>
</dbReference>
<gene>
    <name evidence="2" type="ORF">KTC_21580</name>
</gene>
<dbReference type="Gene3D" id="3.40.430.10">
    <property type="entry name" value="Dihydrofolate Reductase, subunit A"/>
    <property type="match status" value="1"/>
</dbReference>
<reference evidence="2" key="1">
    <citation type="submission" date="2018-12" db="EMBL/GenBank/DDBJ databases">
        <title>Novel natural products biosynthetic potential of the class Ktedonobacteria.</title>
        <authorList>
            <person name="Zheng Y."/>
            <person name="Saitou A."/>
            <person name="Wang C.M."/>
            <person name="Toyoda A."/>
            <person name="Minakuchi Y."/>
            <person name="Sekiguchi Y."/>
            <person name="Ueda K."/>
            <person name="Takano H."/>
            <person name="Sakai Y."/>
            <person name="Yokota A."/>
            <person name="Yabe S."/>
        </authorList>
    </citation>
    <scope>NUCLEOTIDE SEQUENCE</scope>
    <source>
        <strain evidence="2">COM3</strain>
    </source>
</reference>
<evidence type="ECO:0000259" key="1">
    <source>
        <dbReference type="Pfam" id="PF01872"/>
    </source>
</evidence>
<dbReference type="AlphaFoldDB" id="A0A455SG31"/>
<protein>
    <submittedName>
        <fullName evidence="2">Deaminase</fullName>
    </submittedName>
</protein>
<accession>A0A455SG31</accession>
<dbReference type="InterPro" id="IPR002734">
    <property type="entry name" value="RibDG_C"/>
</dbReference>
<proteinExistence type="predicted"/>
<name>A0A455SG31_9CHLR</name>
<dbReference type="GO" id="GO:0009231">
    <property type="term" value="P:riboflavin biosynthetic process"/>
    <property type="evidence" value="ECO:0007669"/>
    <property type="project" value="InterPro"/>
</dbReference>
<dbReference type="InterPro" id="IPR024072">
    <property type="entry name" value="DHFR-like_dom_sf"/>
</dbReference>
<organism evidence="2">
    <name type="scientific">Thermosporothrix sp. COM3</name>
    <dbReference type="NCBI Taxonomy" id="2490863"/>
    <lineage>
        <taxon>Bacteria</taxon>
        <taxon>Bacillati</taxon>
        <taxon>Chloroflexota</taxon>
        <taxon>Ktedonobacteria</taxon>
        <taxon>Ktedonobacterales</taxon>
        <taxon>Thermosporotrichaceae</taxon>
        <taxon>Thermosporothrix</taxon>
    </lineage>
</organism>
<dbReference type="PANTHER" id="PTHR38011:SF11">
    <property type="entry name" value="2,5-DIAMINO-6-RIBOSYLAMINO-4(3H)-PYRIMIDINONE 5'-PHOSPHATE REDUCTASE"/>
    <property type="match status" value="1"/>
</dbReference>
<dbReference type="EMBL" id="AP019376">
    <property type="protein sequence ID" value="BBH87407.1"/>
    <property type="molecule type" value="Genomic_DNA"/>
</dbReference>
<evidence type="ECO:0000313" key="2">
    <source>
        <dbReference type="EMBL" id="BBH87407.1"/>
    </source>
</evidence>
<sequence>MKKLVYYIVSTLDGFIAGPDHQFDFFTANDHFPYLIEEFPETFPVQARAPLGITAPNKHFDTVLMGRGTYTPGLNIGITSPYPQLRQVVFSSSIAPETEPTIEFASGDALKRVRELKQEEGLDIWLCGGGNLAYQLLPEIDELIVKLNPLVVGQGIPLFAGPFQLQQFQLVSTKTFASGVLILHYARQ</sequence>
<dbReference type="InterPro" id="IPR050765">
    <property type="entry name" value="Riboflavin_Biosynth_HTPR"/>
</dbReference>
<dbReference type="GO" id="GO:0008703">
    <property type="term" value="F:5-amino-6-(5-phosphoribosylamino)uracil reductase activity"/>
    <property type="evidence" value="ECO:0007669"/>
    <property type="project" value="InterPro"/>
</dbReference>
<dbReference type="Pfam" id="PF01872">
    <property type="entry name" value="RibD_C"/>
    <property type="match status" value="1"/>
</dbReference>
<feature type="domain" description="Bacterial bifunctional deaminase-reductase C-terminal" evidence="1">
    <location>
        <begin position="9"/>
        <end position="181"/>
    </location>
</feature>